<keyword evidence="8" id="KW-0964">Secreted</keyword>
<feature type="active site" description="Proton donor" evidence="7">
    <location>
        <position position="266"/>
    </location>
</feature>
<evidence type="ECO:0000256" key="8">
    <source>
        <dbReference type="RuleBase" id="RU366073"/>
    </source>
</evidence>
<dbReference type="GO" id="GO:0004222">
    <property type="term" value="F:metalloendopeptidase activity"/>
    <property type="evidence" value="ECO:0007669"/>
    <property type="project" value="UniProtKB-UniRule"/>
</dbReference>
<comment type="function">
    <text evidence="8">Extracellular zinc metalloprotease.</text>
</comment>
<evidence type="ECO:0000313" key="11">
    <source>
        <dbReference type="EMBL" id="CEA09149.1"/>
    </source>
</evidence>
<evidence type="ECO:0000256" key="1">
    <source>
        <dbReference type="ARBA" id="ARBA00009388"/>
    </source>
</evidence>
<dbReference type="InterPro" id="IPR052759">
    <property type="entry name" value="Metalloprotease_M4"/>
</dbReference>
<evidence type="ECO:0000256" key="5">
    <source>
        <dbReference type="ARBA" id="ARBA00022833"/>
    </source>
</evidence>
<evidence type="ECO:0000256" key="4">
    <source>
        <dbReference type="ARBA" id="ARBA00022801"/>
    </source>
</evidence>
<evidence type="ECO:0000259" key="9">
    <source>
        <dbReference type="Pfam" id="PF01447"/>
    </source>
</evidence>
<keyword evidence="5 8" id="KW-0862">Zinc</keyword>
<evidence type="ECO:0000256" key="7">
    <source>
        <dbReference type="PIRSR" id="PIRSR623612-1"/>
    </source>
</evidence>
<dbReference type="MEROPS" id="M04.025"/>
<evidence type="ECO:0000259" key="10">
    <source>
        <dbReference type="Pfam" id="PF02868"/>
    </source>
</evidence>
<dbReference type="PRINTS" id="PR00730">
    <property type="entry name" value="THERMOLYSIN"/>
</dbReference>
<dbReference type="InterPro" id="IPR001570">
    <property type="entry name" value="Peptidase_M4_C_domain"/>
</dbReference>
<comment type="cofactor">
    <cofactor evidence="8">
        <name>Zn(2+)</name>
        <dbReference type="ChEBI" id="CHEBI:29105"/>
    </cofactor>
</comment>
<dbReference type="GO" id="GO:0006508">
    <property type="term" value="P:proteolysis"/>
    <property type="evidence" value="ECO:0007669"/>
    <property type="project" value="UniProtKB-KW"/>
</dbReference>
<dbReference type="EMBL" id="LN483071">
    <property type="protein sequence ID" value="CEA09149.1"/>
    <property type="molecule type" value="Genomic_DNA"/>
</dbReference>
<organism evidence="11">
    <name type="scientific">Arthrobacter saudimassiliensis</name>
    <dbReference type="NCBI Taxonomy" id="1461584"/>
    <lineage>
        <taxon>Bacteria</taxon>
        <taxon>Bacillati</taxon>
        <taxon>Actinomycetota</taxon>
        <taxon>Actinomycetes</taxon>
        <taxon>Micrococcales</taxon>
        <taxon>Micrococcaceae</taxon>
        <taxon>Arthrobacter</taxon>
    </lineage>
</organism>
<keyword evidence="6 8" id="KW-0482">Metalloprotease</keyword>
<gene>
    <name evidence="11" type="primary">prtS</name>
    <name evidence="11" type="ORF">BN1051_02514</name>
</gene>
<dbReference type="GO" id="GO:0005576">
    <property type="term" value="C:extracellular region"/>
    <property type="evidence" value="ECO:0007669"/>
    <property type="project" value="UniProtKB-SubCell"/>
</dbReference>
<dbReference type="InterPro" id="IPR023612">
    <property type="entry name" value="Peptidase_M4"/>
</dbReference>
<sequence length="346" mass="36540">MKCAIVPPYVLARIAEAHPRLPVAADAARRALSELEPLNRARREAGGSAGPRGGTAVAATLRRRVSDAGGREELPGVPVRGEGHPPTGDPAVDEAYDGLGAFYSFLEAAYGRSSLDGAGFGLDATVHYGREYDNAFWEGSRVVFGDGDGEVFNRFTVSLTVIAHELGHGLVQFASPLDYQDQAGALNESLCDVFGVLAEQYVRRQAADDAAWLVGAGLFTPEVSGTALRSLKAPGTAYDDDVLGRDPQPATMAGYVQTSSDHGGVHINSGIPNHAFYLAAARLGGFAWERAGQIWYDALTEQQLPRDCTFPAFAAATVAAAEKRYGVGAVETSAVQAAWEAVNVMV</sequence>
<keyword evidence="3" id="KW-0479">Metal-binding</keyword>
<accession>A0A078MSB8</accession>
<dbReference type="InterPro" id="IPR013856">
    <property type="entry name" value="Peptidase_M4_domain"/>
</dbReference>
<dbReference type="SUPFAM" id="SSF55486">
    <property type="entry name" value="Metalloproteases ('zincins'), catalytic domain"/>
    <property type="match status" value="1"/>
</dbReference>
<keyword evidence="4 8" id="KW-0378">Hydrolase</keyword>
<keyword evidence="2 8" id="KW-0645">Protease</keyword>
<dbReference type="Gene3D" id="3.10.170.10">
    <property type="match status" value="1"/>
</dbReference>
<feature type="domain" description="Peptidase M4" evidence="9">
    <location>
        <begin position="91"/>
        <end position="172"/>
    </location>
</feature>
<dbReference type="Gene3D" id="1.10.390.10">
    <property type="entry name" value="Neutral Protease Domain 2"/>
    <property type="match status" value="1"/>
</dbReference>
<evidence type="ECO:0000256" key="2">
    <source>
        <dbReference type="ARBA" id="ARBA00022670"/>
    </source>
</evidence>
<protein>
    <recommendedName>
        <fullName evidence="8">Neutral metalloproteinase</fullName>
        <ecNumber evidence="8">3.4.24.-</ecNumber>
    </recommendedName>
</protein>
<dbReference type="AlphaFoldDB" id="A0A078MSB8"/>
<dbReference type="EC" id="3.4.24.-" evidence="8"/>
<feature type="domain" description="Peptidase M4 C-terminal" evidence="10">
    <location>
        <begin position="176"/>
        <end position="344"/>
    </location>
</feature>
<comment type="subcellular location">
    <subcellularLocation>
        <location evidence="8">Secreted</location>
    </subcellularLocation>
</comment>
<feature type="active site" evidence="7">
    <location>
        <position position="165"/>
    </location>
</feature>
<dbReference type="PANTHER" id="PTHR43579">
    <property type="match status" value="1"/>
</dbReference>
<dbReference type="GO" id="GO:0046872">
    <property type="term" value="F:metal ion binding"/>
    <property type="evidence" value="ECO:0007669"/>
    <property type="project" value="UniProtKB-UniRule"/>
</dbReference>
<dbReference type="Pfam" id="PF01447">
    <property type="entry name" value="Peptidase_M4"/>
    <property type="match status" value="1"/>
</dbReference>
<name>A0A078MSB8_9MICC</name>
<dbReference type="CDD" id="cd09597">
    <property type="entry name" value="M4_TLP"/>
    <property type="match status" value="1"/>
</dbReference>
<dbReference type="PATRIC" id="fig|1461584.3.peg.2488"/>
<evidence type="ECO:0000256" key="6">
    <source>
        <dbReference type="ARBA" id="ARBA00023049"/>
    </source>
</evidence>
<comment type="similarity">
    <text evidence="1 8">Belongs to the peptidase M4 family.</text>
</comment>
<dbReference type="PANTHER" id="PTHR43579:SF1">
    <property type="entry name" value="NEUTRAL METALLOPROTEINASE"/>
    <property type="match status" value="1"/>
</dbReference>
<proteinExistence type="inferred from homology"/>
<dbReference type="InterPro" id="IPR027268">
    <property type="entry name" value="Peptidase_M4/M1_CTD_sf"/>
</dbReference>
<reference evidence="11" key="1">
    <citation type="submission" date="2014-07" db="EMBL/GenBank/DDBJ databases">
        <authorList>
            <person name="Urmite Genomes Urmite Genomes"/>
        </authorList>
    </citation>
    <scope>NUCLEOTIDE SEQUENCE</scope>
    <source>
        <strain evidence="11">11W110_air</strain>
    </source>
</reference>
<evidence type="ECO:0000256" key="3">
    <source>
        <dbReference type="ARBA" id="ARBA00022723"/>
    </source>
</evidence>
<dbReference type="Pfam" id="PF02868">
    <property type="entry name" value="Peptidase_M4_C"/>
    <property type="match status" value="1"/>
</dbReference>